<dbReference type="Proteomes" id="UP000256321">
    <property type="component" value="Unassembled WGS sequence"/>
</dbReference>
<dbReference type="AlphaFoldDB" id="A0A3D8HBV6"/>
<accession>A0A3D8HBV6</accession>
<comment type="caution">
    <text evidence="1">The sequence shown here is derived from an EMBL/GenBank/DDBJ whole genome shotgun (WGS) entry which is preliminary data.</text>
</comment>
<name>A0A3D8HBV6_9BACT</name>
<proteinExistence type="predicted"/>
<organism evidence="1 2">
    <name type="scientific">Parabacteroides acidifaciens</name>
    <dbReference type="NCBI Taxonomy" id="2290935"/>
    <lineage>
        <taxon>Bacteria</taxon>
        <taxon>Pseudomonadati</taxon>
        <taxon>Bacteroidota</taxon>
        <taxon>Bacteroidia</taxon>
        <taxon>Bacteroidales</taxon>
        <taxon>Tannerellaceae</taxon>
        <taxon>Parabacteroides</taxon>
    </lineage>
</organism>
<gene>
    <name evidence="1" type="ORF">DWU89_14940</name>
</gene>
<sequence length="73" mass="8784">MDGRNWKEDRLQGKKAPKFPCDIWDAVRFIFKYSILRELRFITLAVFPVFENQIARFLEWARHPFPAVVSWKG</sequence>
<evidence type="ECO:0000313" key="2">
    <source>
        <dbReference type="Proteomes" id="UP000256321"/>
    </source>
</evidence>
<protein>
    <submittedName>
        <fullName evidence="1">Uncharacterized protein</fullName>
    </submittedName>
</protein>
<reference evidence="1 2" key="1">
    <citation type="submission" date="2018-07" db="EMBL/GenBank/DDBJ databases">
        <title>Parabacteroides acidifaciens nov. sp., isolated from human feces.</title>
        <authorList>
            <person name="Wang Y.J."/>
        </authorList>
    </citation>
    <scope>NUCLEOTIDE SEQUENCE [LARGE SCALE GENOMIC DNA]</scope>
    <source>
        <strain evidence="1 2">426-9</strain>
    </source>
</reference>
<evidence type="ECO:0000313" key="1">
    <source>
        <dbReference type="EMBL" id="RDU48341.1"/>
    </source>
</evidence>
<dbReference type="EMBL" id="QREV01000041">
    <property type="protein sequence ID" value="RDU48341.1"/>
    <property type="molecule type" value="Genomic_DNA"/>
</dbReference>